<evidence type="ECO:0000259" key="1">
    <source>
        <dbReference type="Pfam" id="PF13966"/>
    </source>
</evidence>
<protein>
    <submittedName>
        <fullName evidence="2">RNA-directed DNA polymerase, eukaryota</fullName>
    </submittedName>
</protein>
<accession>A0ABQ5IFD8</accession>
<dbReference type="EMBL" id="BQNB010020710">
    <property type="protein sequence ID" value="GJT98807.1"/>
    <property type="molecule type" value="Genomic_DNA"/>
</dbReference>
<dbReference type="Pfam" id="PF13966">
    <property type="entry name" value="zf-RVT"/>
    <property type="match status" value="1"/>
</dbReference>
<comment type="caution">
    <text evidence="2">The sequence shown here is derived from an EMBL/GenBank/DDBJ whole genome shotgun (WGS) entry which is preliminary data.</text>
</comment>
<reference evidence="2" key="2">
    <citation type="submission" date="2022-01" db="EMBL/GenBank/DDBJ databases">
        <authorList>
            <person name="Yamashiro T."/>
            <person name="Shiraishi A."/>
            <person name="Satake H."/>
            <person name="Nakayama K."/>
        </authorList>
    </citation>
    <scope>NUCLEOTIDE SEQUENCE</scope>
</reference>
<feature type="domain" description="Reverse transcriptase zinc-binding" evidence="1">
    <location>
        <begin position="81"/>
        <end position="148"/>
    </location>
</feature>
<keyword evidence="2" id="KW-0695">RNA-directed DNA polymerase</keyword>
<dbReference type="GO" id="GO:0003964">
    <property type="term" value="F:RNA-directed DNA polymerase activity"/>
    <property type="evidence" value="ECO:0007669"/>
    <property type="project" value="UniProtKB-KW"/>
</dbReference>
<evidence type="ECO:0000313" key="2">
    <source>
        <dbReference type="EMBL" id="GJT98807.1"/>
    </source>
</evidence>
<proteinExistence type="predicted"/>
<name>A0ABQ5IFD8_9ASTR</name>
<gene>
    <name evidence="2" type="ORF">Tco_1094325</name>
</gene>
<keyword evidence="2" id="KW-0548">Nucleotidyltransferase</keyword>
<dbReference type="Proteomes" id="UP001151760">
    <property type="component" value="Unassembled WGS sequence"/>
</dbReference>
<keyword evidence="3" id="KW-1185">Reference proteome</keyword>
<sequence>MEQDKDCLIIDRIFNGQWAWNWSNKLGVHNSSYLNEILLEISQVNVQVDNDKCIWSLDDDSTFTVGDLRRLIEDHLLPSLDTTTTWVKYLSHKVNIFMGRLKLDKLPHRLNLSLRGIEILEISCLSCCGMVESNQHIFFECEVAKGIWRIVRRWCDNSFPIFESNVHWLHWWSSWPVSREKKDRAYVIIATTLWFT</sequence>
<reference evidence="2" key="1">
    <citation type="journal article" date="2022" name="Int. J. Mol. Sci.">
        <title>Draft Genome of Tanacetum Coccineum: Genomic Comparison of Closely Related Tanacetum-Family Plants.</title>
        <authorList>
            <person name="Yamashiro T."/>
            <person name="Shiraishi A."/>
            <person name="Nakayama K."/>
            <person name="Satake H."/>
        </authorList>
    </citation>
    <scope>NUCLEOTIDE SEQUENCE</scope>
</reference>
<dbReference type="InterPro" id="IPR026960">
    <property type="entry name" value="RVT-Znf"/>
</dbReference>
<evidence type="ECO:0000313" key="3">
    <source>
        <dbReference type="Proteomes" id="UP001151760"/>
    </source>
</evidence>
<organism evidence="2 3">
    <name type="scientific">Tanacetum coccineum</name>
    <dbReference type="NCBI Taxonomy" id="301880"/>
    <lineage>
        <taxon>Eukaryota</taxon>
        <taxon>Viridiplantae</taxon>
        <taxon>Streptophyta</taxon>
        <taxon>Embryophyta</taxon>
        <taxon>Tracheophyta</taxon>
        <taxon>Spermatophyta</taxon>
        <taxon>Magnoliopsida</taxon>
        <taxon>eudicotyledons</taxon>
        <taxon>Gunneridae</taxon>
        <taxon>Pentapetalae</taxon>
        <taxon>asterids</taxon>
        <taxon>campanulids</taxon>
        <taxon>Asterales</taxon>
        <taxon>Asteraceae</taxon>
        <taxon>Asteroideae</taxon>
        <taxon>Anthemideae</taxon>
        <taxon>Anthemidinae</taxon>
        <taxon>Tanacetum</taxon>
    </lineage>
</organism>
<keyword evidence="2" id="KW-0808">Transferase</keyword>